<dbReference type="AlphaFoldDB" id="A0A1J1HFR6"/>
<keyword evidence="5 8" id="KW-0863">Zinc-finger</keyword>
<evidence type="ECO:0000313" key="14">
    <source>
        <dbReference type="Proteomes" id="UP000183832"/>
    </source>
</evidence>
<feature type="domain" description="RING-type" evidence="12">
    <location>
        <begin position="408"/>
        <end position="608"/>
    </location>
</feature>
<feature type="coiled-coil region" evidence="9">
    <location>
        <begin position="81"/>
        <end position="108"/>
    </location>
</feature>
<dbReference type="InterPro" id="IPR044066">
    <property type="entry name" value="TRIAD_supradom"/>
</dbReference>
<keyword evidence="4" id="KW-0677">Repeat</keyword>
<dbReference type="Pfam" id="PF22191">
    <property type="entry name" value="IBR_1"/>
    <property type="match status" value="1"/>
</dbReference>
<evidence type="ECO:0000313" key="13">
    <source>
        <dbReference type="EMBL" id="CRK86815.1"/>
    </source>
</evidence>
<evidence type="ECO:0000256" key="10">
    <source>
        <dbReference type="SAM" id="MobiDB-lite"/>
    </source>
</evidence>
<dbReference type="PROSITE" id="PS51873">
    <property type="entry name" value="TRIAD"/>
    <property type="match status" value="1"/>
</dbReference>
<feature type="domain" description="RING-type" evidence="11">
    <location>
        <begin position="117"/>
        <end position="159"/>
    </location>
</feature>
<sequence>DVQCCLSSVIMSNSGKSSESKEKPRIFYFQSLRIELYKDHKVKLKRRWHRDDESPGSSDEELVQLANSIVNFKYFYENDDDETARRRIREDREAIDQLNERNERRRREEELKKPIVCKLCASTIIRGDEITLEGCNDVFCDICIKSSILKSTDYAIKCPFPYCVQQISNNELKRILGDVDYQKFAIHLLECKLNGLNTEEKNLPEKLPQAMSKQDNYNPLTINKPVTIKQERTTDERSETPSDSSEMGAAGLWAKNQNHSSFADDQLININEETEPREKKIKIENQLTIPASGYLTNPEDFVCSICYNFVKVGDGVALRRCRHQFCHPCLINAVEVNASLHVLCPMKITKCGDEVLHTEIRSLLKKDAYDKFIGLINQSVQSRHTMSSRKSLLELEELENVVYVENRSKFDCPICLTEIKIGDGIVLKNCLHEYCKICLARTIETSDEVIVPCPFVAEDGIHCAGTIQDLEMRYLVAPEVYEAHLQKSLTRAEAIIKDSFHCQTPNCPAWVELAGAQKFHCVVCKKENCVKCKAVHENKTCEEYYYETNADARKSRDIRLTETKIRSLVSSKTAMPCPGCGIIIQKNQGCNHMKCTQCKLDFQWFGLQ</sequence>
<dbReference type="GO" id="GO:0097039">
    <property type="term" value="P:protein linear polyubiquitination"/>
    <property type="evidence" value="ECO:0007669"/>
    <property type="project" value="TreeGrafter"/>
</dbReference>
<evidence type="ECO:0000256" key="1">
    <source>
        <dbReference type="ARBA" id="ARBA00004906"/>
    </source>
</evidence>
<dbReference type="PANTHER" id="PTHR22770:SF13">
    <property type="entry name" value="RING-TYPE DOMAIN-CONTAINING PROTEIN"/>
    <property type="match status" value="1"/>
</dbReference>
<evidence type="ECO:0000256" key="7">
    <source>
        <dbReference type="ARBA" id="ARBA00022833"/>
    </source>
</evidence>
<keyword evidence="14" id="KW-1185">Reference proteome</keyword>
<organism evidence="13 14">
    <name type="scientific">Clunio marinus</name>
    <dbReference type="NCBI Taxonomy" id="568069"/>
    <lineage>
        <taxon>Eukaryota</taxon>
        <taxon>Metazoa</taxon>
        <taxon>Ecdysozoa</taxon>
        <taxon>Arthropoda</taxon>
        <taxon>Hexapoda</taxon>
        <taxon>Insecta</taxon>
        <taxon>Pterygota</taxon>
        <taxon>Neoptera</taxon>
        <taxon>Endopterygota</taxon>
        <taxon>Diptera</taxon>
        <taxon>Nematocera</taxon>
        <taxon>Chironomoidea</taxon>
        <taxon>Chironomidae</taxon>
        <taxon>Clunio</taxon>
    </lineage>
</organism>
<dbReference type="SUPFAM" id="SSF57850">
    <property type="entry name" value="RING/U-box"/>
    <property type="match status" value="5"/>
</dbReference>
<evidence type="ECO:0000256" key="8">
    <source>
        <dbReference type="PROSITE-ProRule" id="PRU00175"/>
    </source>
</evidence>
<dbReference type="Pfam" id="PF00097">
    <property type="entry name" value="zf-C3HC4"/>
    <property type="match status" value="2"/>
</dbReference>
<feature type="domain" description="RING-type" evidence="11">
    <location>
        <begin position="412"/>
        <end position="454"/>
    </location>
</feature>
<feature type="compositionally biased region" description="Basic and acidic residues" evidence="10">
    <location>
        <begin position="229"/>
        <end position="240"/>
    </location>
</feature>
<dbReference type="InterPro" id="IPR017907">
    <property type="entry name" value="Znf_RING_CS"/>
</dbReference>
<dbReference type="InterPro" id="IPR001841">
    <property type="entry name" value="Znf_RING"/>
</dbReference>
<accession>A0A1J1HFR6</accession>
<dbReference type="OrthoDB" id="261960at2759"/>
<dbReference type="Proteomes" id="UP000183832">
    <property type="component" value="Unassembled WGS sequence"/>
</dbReference>
<gene>
    <name evidence="13" type="ORF">CLUMA_CG000646</name>
</gene>
<evidence type="ECO:0000259" key="11">
    <source>
        <dbReference type="PROSITE" id="PS50089"/>
    </source>
</evidence>
<evidence type="ECO:0000256" key="3">
    <source>
        <dbReference type="ARBA" id="ARBA00022723"/>
    </source>
</evidence>
<dbReference type="GO" id="GO:0005634">
    <property type="term" value="C:nucleus"/>
    <property type="evidence" value="ECO:0007669"/>
    <property type="project" value="UniProtKB-ARBA"/>
</dbReference>
<dbReference type="EMBL" id="CVRI01000002">
    <property type="protein sequence ID" value="CRK86815.1"/>
    <property type="molecule type" value="Genomic_DNA"/>
</dbReference>
<dbReference type="Gene3D" id="1.20.120.1750">
    <property type="match status" value="1"/>
</dbReference>
<dbReference type="GO" id="GO:0043130">
    <property type="term" value="F:ubiquitin binding"/>
    <property type="evidence" value="ECO:0007669"/>
    <property type="project" value="TreeGrafter"/>
</dbReference>
<dbReference type="SMART" id="SM00184">
    <property type="entry name" value="RING"/>
    <property type="match status" value="3"/>
</dbReference>
<keyword evidence="9" id="KW-0175">Coiled coil</keyword>
<dbReference type="PROSITE" id="PS00518">
    <property type="entry name" value="ZF_RING_1"/>
    <property type="match status" value="2"/>
</dbReference>
<reference evidence="13 14" key="1">
    <citation type="submission" date="2015-04" db="EMBL/GenBank/DDBJ databases">
        <authorList>
            <person name="Syromyatnikov M.Y."/>
            <person name="Popov V.N."/>
        </authorList>
    </citation>
    <scope>NUCLEOTIDE SEQUENCE [LARGE SCALE GENOMIC DNA]</scope>
</reference>
<name>A0A1J1HFR6_9DIPT</name>
<comment type="pathway">
    <text evidence="1">Protein modification; protein ubiquitination.</text>
</comment>
<keyword evidence="3" id="KW-0479">Metal-binding</keyword>
<keyword evidence="2" id="KW-0808">Transferase</keyword>
<dbReference type="GO" id="GO:0004842">
    <property type="term" value="F:ubiquitin-protein transferase activity"/>
    <property type="evidence" value="ECO:0007669"/>
    <property type="project" value="TreeGrafter"/>
</dbReference>
<dbReference type="PANTHER" id="PTHR22770">
    <property type="entry name" value="UBIQUITIN CONJUGATING ENZYME 7 INTERACTING PROTEIN-RELATED"/>
    <property type="match status" value="1"/>
</dbReference>
<evidence type="ECO:0000259" key="12">
    <source>
        <dbReference type="PROSITE" id="PS51873"/>
    </source>
</evidence>
<evidence type="ECO:0000256" key="6">
    <source>
        <dbReference type="ARBA" id="ARBA00022786"/>
    </source>
</evidence>
<dbReference type="FunFam" id="3.30.40.10:FF:000137">
    <property type="entry name" value="RanBP-type and C3HC4-type zinc finger-containing protein 1"/>
    <property type="match status" value="1"/>
</dbReference>
<protein>
    <submittedName>
        <fullName evidence="13">CLUMA_CG000646, isoform A</fullName>
    </submittedName>
</protein>
<evidence type="ECO:0000256" key="5">
    <source>
        <dbReference type="ARBA" id="ARBA00022771"/>
    </source>
</evidence>
<dbReference type="PROSITE" id="PS50089">
    <property type="entry name" value="ZF_RING_2"/>
    <property type="match status" value="3"/>
</dbReference>
<dbReference type="GO" id="GO:0043161">
    <property type="term" value="P:proteasome-mediated ubiquitin-dependent protein catabolic process"/>
    <property type="evidence" value="ECO:0007669"/>
    <property type="project" value="TreeGrafter"/>
</dbReference>
<dbReference type="Gene3D" id="3.30.40.10">
    <property type="entry name" value="Zinc/RING finger domain, C3HC4 (zinc finger)"/>
    <property type="match status" value="3"/>
</dbReference>
<evidence type="ECO:0000256" key="2">
    <source>
        <dbReference type="ARBA" id="ARBA00022679"/>
    </source>
</evidence>
<keyword evidence="6" id="KW-0833">Ubl conjugation pathway</keyword>
<dbReference type="InterPro" id="IPR018957">
    <property type="entry name" value="Znf_C3HC4_RING-type"/>
</dbReference>
<keyword evidence="7" id="KW-0862">Zinc</keyword>
<evidence type="ECO:0000256" key="9">
    <source>
        <dbReference type="SAM" id="Coils"/>
    </source>
</evidence>
<dbReference type="GO" id="GO:0000151">
    <property type="term" value="C:ubiquitin ligase complex"/>
    <property type="evidence" value="ECO:0007669"/>
    <property type="project" value="TreeGrafter"/>
</dbReference>
<evidence type="ECO:0000256" key="4">
    <source>
        <dbReference type="ARBA" id="ARBA00022737"/>
    </source>
</evidence>
<dbReference type="InterPro" id="IPR051628">
    <property type="entry name" value="LUBAC_E3_Ligases"/>
</dbReference>
<feature type="domain" description="RING-type" evidence="11">
    <location>
        <begin position="303"/>
        <end position="346"/>
    </location>
</feature>
<proteinExistence type="predicted"/>
<dbReference type="InterPro" id="IPR013083">
    <property type="entry name" value="Znf_RING/FYVE/PHD"/>
</dbReference>
<feature type="region of interest" description="Disordered" evidence="10">
    <location>
        <begin position="229"/>
        <end position="248"/>
    </location>
</feature>
<dbReference type="GO" id="GO:0008270">
    <property type="term" value="F:zinc ion binding"/>
    <property type="evidence" value="ECO:0007669"/>
    <property type="project" value="UniProtKB-KW"/>
</dbReference>
<feature type="non-terminal residue" evidence="13">
    <location>
        <position position="1"/>
    </location>
</feature>